<keyword evidence="6" id="KW-1185">Reference proteome</keyword>
<dbReference type="SUPFAM" id="SSF63411">
    <property type="entry name" value="LuxS/MPP-like metallohydrolase"/>
    <property type="match status" value="3"/>
</dbReference>
<gene>
    <name evidence="5" type="ORF">cyc_03584</name>
</gene>
<comment type="function">
    <text evidence="1">Substrate recognition and binding subunit of the essential mitochondrial processing protease (MPP), which cleaves the mitochondrial sequence off newly imported precursors proteins.</text>
</comment>
<comment type="similarity">
    <text evidence="2">Belongs to the peptidase M16 family.</text>
</comment>
<dbReference type="InterPro" id="IPR007863">
    <property type="entry name" value="Peptidase_M16_C"/>
</dbReference>
<dbReference type="VEuPathDB" id="ToxoDB:cyc_03584"/>
<dbReference type="GO" id="GO:0046872">
    <property type="term" value="F:metal ion binding"/>
    <property type="evidence" value="ECO:0007669"/>
    <property type="project" value="InterPro"/>
</dbReference>
<dbReference type="Gene3D" id="3.30.830.10">
    <property type="entry name" value="Metalloenzyme, LuxS/M16 peptidase-like"/>
    <property type="match status" value="3"/>
</dbReference>
<dbReference type="Proteomes" id="UP000095192">
    <property type="component" value="Unassembled WGS sequence"/>
</dbReference>
<dbReference type="VEuPathDB" id="ToxoDB:LOC34620253"/>
<dbReference type="InterPro" id="IPR050361">
    <property type="entry name" value="MPP/UQCRC_Complex"/>
</dbReference>
<comment type="caution">
    <text evidence="5">The sequence shown here is derived from an EMBL/GenBank/DDBJ whole genome shotgun (WGS) entry which is preliminary data.</text>
</comment>
<dbReference type="Pfam" id="PF00675">
    <property type="entry name" value="Peptidase_M16"/>
    <property type="match status" value="1"/>
</dbReference>
<evidence type="ECO:0000256" key="2">
    <source>
        <dbReference type="ARBA" id="ARBA00007261"/>
    </source>
</evidence>
<dbReference type="InterPro" id="IPR011249">
    <property type="entry name" value="Metalloenz_LuxS/M16"/>
</dbReference>
<evidence type="ECO:0000313" key="5">
    <source>
        <dbReference type="EMBL" id="OEH74548.1"/>
    </source>
</evidence>
<proteinExistence type="inferred from homology"/>
<dbReference type="AlphaFoldDB" id="A0A1D3CTP3"/>
<protein>
    <submittedName>
        <fullName evidence="5">Mitochondrial-processing peptidase alpha</fullName>
    </submittedName>
</protein>
<organism evidence="5 6">
    <name type="scientific">Cyclospora cayetanensis</name>
    <dbReference type="NCBI Taxonomy" id="88456"/>
    <lineage>
        <taxon>Eukaryota</taxon>
        <taxon>Sar</taxon>
        <taxon>Alveolata</taxon>
        <taxon>Apicomplexa</taxon>
        <taxon>Conoidasida</taxon>
        <taxon>Coccidia</taxon>
        <taxon>Eucoccidiorida</taxon>
        <taxon>Eimeriorina</taxon>
        <taxon>Eimeriidae</taxon>
        <taxon>Cyclospora</taxon>
    </lineage>
</organism>
<dbReference type="PANTHER" id="PTHR11851:SF49">
    <property type="entry name" value="MITOCHONDRIAL-PROCESSING PEPTIDASE SUBUNIT ALPHA"/>
    <property type="match status" value="1"/>
</dbReference>
<evidence type="ECO:0000259" key="4">
    <source>
        <dbReference type="Pfam" id="PF05193"/>
    </source>
</evidence>
<dbReference type="InterPro" id="IPR011765">
    <property type="entry name" value="Pept_M16_N"/>
</dbReference>
<evidence type="ECO:0000313" key="6">
    <source>
        <dbReference type="Proteomes" id="UP000095192"/>
    </source>
</evidence>
<dbReference type="GO" id="GO:0005739">
    <property type="term" value="C:mitochondrion"/>
    <property type="evidence" value="ECO:0007669"/>
    <property type="project" value="TreeGrafter"/>
</dbReference>
<name>A0A1D3CTP3_9EIME</name>
<sequence>MSSRLLCSAAARLGARASAAAPSGISQSSFSKVFTSHSLASQGIHATLTARRCLAVASAGASVPAAAAAATTGAPQYRRVPFVKEDLTAVMREVPDFKYYYIGSENASSYPYKNVPLDQPILDAANLGSATLPKADVEYSMLENGLRIASVDRGGLVSSLGLFVNTGSRWEDVTNFGVSHMLQTMAFHSTAHLSFLRTVKSIEVMGASAACAAGREHIMYTAECQREQMPLLLPMLTGNVLFPRLLPWELKANHDKLLHMKHRIERTPDQMVSELLHTTAWHNNTLGHKLYAAEKSLQHFNADTIRSFILDHFSPGNMVCVGVNVAHDDLCKWLMRSFVDYNAVPPKERKAAKPVYTGGDARMEAVSPHAHIAIAFETGWTDFGLLLSESHAALCRSCYGHIVVLLLEFAAMLPPRSVCSGGWNSGDLVAYSLLQTLVGGGGAFSTGGPGKGMYTRLYLDVLNKHEWVESAMAFNTQYSDSGIFGLYMLAAPDKVAFALTASSAADAFLWKAELDAVCEGRGPAIAIIGVLPCFVFHVCHRVLGRCFSADLRWLVLQVATAVKVLAEQFAKMRRVSAEEFNRAKNSLKSSIHMNLECRGIVMEDIGRQLLMSGRVISPQEFCKAIDNVKEADIKRVADKMFSKPPTVVAYGDISCVPHYEEIRAALQAAGVGN</sequence>
<feature type="domain" description="Peptidase M16 C-terminal" evidence="4">
    <location>
        <begin position="300"/>
        <end position="496"/>
    </location>
</feature>
<dbReference type="InParanoid" id="A0A1D3CTP3"/>
<dbReference type="FunCoup" id="A0A1D3CTP3">
    <property type="interactions" value="448"/>
</dbReference>
<evidence type="ECO:0000259" key="3">
    <source>
        <dbReference type="Pfam" id="PF00675"/>
    </source>
</evidence>
<dbReference type="EMBL" id="JROU02002007">
    <property type="protein sequence ID" value="OEH74548.1"/>
    <property type="molecule type" value="Genomic_DNA"/>
</dbReference>
<evidence type="ECO:0000256" key="1">
    <source>
        <dbReference type="ARBA" id="ARBA00002123"/>
    </source>
</evidence>
<reference evidence="5 6" key="1">
    <citation type="journal article" date="2016" name="BMC Genomics">
        <title>Comparative genomics reveals Cyclospora cayetanensis possesses coccidia-like metabolism and invasion components but unique surface antigens.</title>
        <authorList>
            <person name="Liu S."/>
            <person name="Wang L."/>
            <person name="Zheng H."/>
            <person name="Xu Z."/>
            <person name="Roellig D.M."/>
            <person name="Li N."/>
            <person name="Frace M.A."/>
            <person name="Tang K."/>
            <person name="Arrowood M.J."/>
            <person name="Moss D.M."/>
            <person name="Zhang L."/>
            <person name="Feng Y."/>
            <person name="Xiao L."/>
        </authorList>
    </citation>
    <scope>NUCLEOTIDE SEQUENCE [LARGE SCALE GENOMIC DNA]</scope>
    <source>
        <strain evidence="5 6">CHN_HEN01</strain>
    </source>
</reference>
<accession>A0A1D3CTP3</accession>
<dbReference type="PANTHER" id="PTHR11851">
    <property type="entry name" value="METALLOPROTEASE"/>
    <property type="match status" value="1"/>
</dbReference>
<feature type="domain" description="Peptidase M16 N-terminal" evidence="3">
    <location>
        <begin position="152"/>
        <end position="292"/>
    </location>
</feature>
<dbReference type="Pfam" id="PF05193">
    <property type="entry name" value="Peptidase_M16_C"/>
    <property type="match status" value="1"/>
</dbReference>